<dbReference type="EMBL" id="JACJHZ010000020">
    <property type="protein sequence ID" value="MBA9022047.1"/>
    <property type="molecule type" value="Genomic_DNA"/>
</dbReference>
<organism evidence="2 3">
    <name type="scientific">Aminobacter ciceronei</name>
    <dbReference type="NCBI Taxonomy" id="150723"/>
    <lineage>
        <taxon>Bacteria</taxon>
        <taxon>Pseudomonadati</taxon>
        <taxon>Pseudomonadota</taxon>
        <taxon>Alphaproteobacteria</taxon>
        <taxon>Hyphomicrobiales</taxon>
        <taxon>Phyllobacteriaceae</taxon>
        <taxon>Aminobacter</taxon>
    </lineage>
</organism>
<dbReference type="Proteomes" id="UP000587524">
    <property type="component" value="Unassembled WGS sequence"/>
</dbReference>
<proteinExistence type="predicted"/>
<name>A0ABR6CC91_9HYPH</name>
<gene>
    <name evidence="2" type="ORF">HNQ97_004057</name>
</gene>
<comment type="caution">
    <text evidence="2">The sequence shown here is derived from an EMBL/GenBank/DDBJ whole genome shotgun (WGS) entry which is preliminary data.</text>
</comment>
<sequence>MRTQKPAVFGKLQDEQGADAKSANDVELAPEAPEPDAENVALADGGAGAPEGEPFNVAAE</sequence>
<protein>
    <submittedName>
        <fullName evidence="2">Uncharacterized protein</fullName>
    </submittedName>
</protein>
<evidence type="ECO:0000313" key="2">
    <source>
        <dbReference type="EMBL" id="MBA9022047.1"/>
    </source>
</evidence>
<keyword evidence="3" id="KW-1185">Reference proteome</keyword>
<reference evidence="2 3" key="1">
    <citation type="submission" date="2020-08" db="EMBL/GenBank/DDBJ databases">
        <title>Genomic Encyclopedia of Type Strains, Phase IV (KMG-IV): sequencing the most valuable type-strain genomes for metagenomic binning, comparative biology and taxonomic classification.</title>
        <authorList>
            <person name="Goeker M."/>
        </authorList>
    </citation>
    <scope>NUCLEOTIDE SEQUENCE [LARGE SCALE GENOMIC DNA]</scope>
    <source>
        <strain evidence="2 3">DSM 17455</strain>
    </source>
</reference>
<feature type="region of interest" description="Disordered" evidence="1">
    <location>
        <begin position="1"/>
        <end position="60"/>
    </location>
</feature>
<evidence type="ECO:0000256" key="1">
    <source>
        <dbReference type="SAM" id="MobiDB-lite"/>
    </source>
</evidence>
<evidence type="ECO:0000313" key="3">
    <source>
        <dbReference type="Proteomes" id="UP000587524"/>
    </source>
</evidence>
<accession>A0ABR6CC91</accession>